<reference evidence="1" key="1">
    <citation type="submission" date="2016-04" db="EMBL/GenBank/DDBJ databases">
        <authorList>
            <person name="Tabuchi Yagui T.R."/>
        </authorList>
    </citation>
    <scope>NUCLEOTIDE SEQUENCE [LARGE SCALE GENOMIC DNA]</scope>
    <source>
        <strain evidence="1">NIES-26</strain>
    </source>
</reference>
<evidence type="ECO:0008006" key="3">
    <source>
        <dbReference type="Google" id="ProtNLM"/>
    </source>
</evidence>
<dbReference type="Proteomes" id="UP000252107">
    <property type="component" value="Unassembled WGS sequence"/>
</dbReference>
<sequence length="102" mass="11566">MKLHYRGLSYEYDPNLKAKQPFQPVPKSGRAYDLMYRGVTYRVDPNAQSAEDPLSLPAYKLIYRGLTYLINRTTHGEVTVVSQPASTSKVGTPVLEEVNFQE</sequence>
<accession>A0A367RZG8</accession>
<protein>
    <recommendedName>
        <fullName evidence="3">DUF4278 domain-containing protein</fullName>
    </recommendedName>
</protein>
<organism evidence="1 2">
    <name type="scientific">Nostoc minutum NIES-26</name>
    <dbReference type="NCBI Taxonomy" id="1844469"/>
    <lineage>
        <taxon>Bacteria</taxon>
        <taxon>Bacillati</taxon>
        <taxon>Cyanobacteriota</taxon>
        <taxon>Cyanophyceae</taxon>
        <taxon>Nostocales</taxon>
        <taxon>Nostocaceae</taxon>
        <taxon>Nostoc</taxon>
    </lineage>
</organism>
<gene>
    <name evidence="1" type="ORF">A6770_36240</name>
</gene>
<dbReference type="Pfam" id="PF14105">
    <property type="entry name" value="DUF4278"/>
    <property type="match status" value="1"/>
</dbReference>
<comment type="caution">
    <text evidence="1">The sequence shown here is derived from an EMBL/GenBank/DDBJ whole genome shotgun (WGS) entry which is preliminary data.</text>
</comment>
<name>A0A367RZG8_9NOSO</name>
<proteinExistence type="predicted"/>
<dbReference type="EMBL" id="LXQD01000025">
    <property type="protein sequence ID" value="RCJ41103.1"/>
    <property type="molecule type" value="Genomic_DNA"/>
</dbReference>
<evidence type="ECO:0000313" key="1">
    <source>
        <dbReference type="EMBL" id="RCJ41103.1"/>
    </source>
</evidence>
<dbReference type="InterPro" id="IPR025458">
    <property type="entry name" value="DUF4278"/>
</dbReference>
<evidence type="ECO:0000313" key="2">
    <source>
        <dbReference type="Proteomes" id="UP000252107"/>
    </source>
</evidence>
<keyword evidence="2" id="KW-1185">Reference proteome</keyword>
<dbReference type="AlphaFoldDB" id="A0A367RZG8"/>